<keyword evidence="2" id="KW-0560">Oxidoreductase</keyword>
<dbReference type="RefSeq" id="WP_046231072.1">
    <property type="nucleotide sequence ID" value="NZ_FONN01000001.1"/>
</dbReference>
<dbReference type="InterPro" id="IPR037523">
    <property type="entry name" value="VOC_core"/>
</dbReference>
<dbReference type="Gene3D" id="3.10.180.10">
    <property type="entry name" value="2,3-Dihydroxybiphenyl 1,2-Dioxygenase, domain 1"/>
    <property type="match status" value="1"/>
</dbReference>
<evidence type="ECO:0000259" key="1">
    <source>
        <dbReference type="PROSITE" id="PS51819"/>
    </source>
</evidence>
<evidence type="ECO:0000313" key="3">
    <source>
        <dbReference type="Proteomes" id="UP000183410"/>
    </source>
</evidence>
<organism evidence="2 3">
    <name type="scientific">Paenibacillus algorifonticola</name>
    <dbReference type="NCBI Taxonomy" id="684063"/>
    <lineage>
        <taxon>Bacteria</taxon>
        <taxon>Bacillati</taxon>
        <taxon>Bacillota</taxon>
        <taxon>Bacilli</taxon>
        <taxon>Bacillales</taxon>
        <taxon>Paenibacillaceae</taxon>
        <taxon>Paenibacillus</taxon>
    </lineage>
</organism>
<dbReference type="Proteomes" id="UP000183410">
    <property type="component" value="Unassembled WGS sequence"/>
</dbReference>
<dbReference type="OrthoDB" id="2703022at2"/>
<accession>A0A1I1Z6B5</accession>
<dbReference type="InterPro" id="IPR004360">
    <property type="entry name" value="Glyas_Fos-R_dOase_dom"/>
</dbReference>
<dbReference type="SUPFAM" id="SSF54593">
    <property type="entry name" value="Glyoxalase/Bleomycin resistance protein/Dihydroxybiphenyl dioxygenase"/>
    <property type="match status" value="1"/>
</dbReference>
<dbReference type="AlphaFoldDB" id="A0A1I1Z6B5"/>
<gene>
    <name evidence="2" type="ORF">SAMN04487969_1011011</name>
</gene>
<sequence>MKFEQITLWTSRLDALYSFYNEQLGFPVLDRNEQSFTTAIGSTQLTFRATTDQTEPFYHFAVNIPENKLVEAKRWLKGKVTLIEEQGRDEVFFASWDAGAVYFADPAGNIVEFIARHQLKNSTAHPFAIADCIEISELGIVAAEVIPAVRELNALGVPNWREDSEGLTPVGDEHGLFIVVKQAREWYFSGGRQAQFYPAEVVVASIGRFEFPRISHIHLLQT</sequence>
<feature type="domain" description="VOC" evidence="1">
    <location>
        <begin position="2"/>
        <end position="116"/>
    </location>
</feature>
<dbReference type="EMBL" id="FONN01000001">
    <property type="protein sequence ID" value="SFE27281.1"/>
    <property type="molecule type" value="Genomic_DNA"/>
</dbReference>
<dbReference type="Pfam" id="PF00903">
    <property type="entry name" value="Glyoxalase"/>
    <property type="match status" value="1"/>
</dbReference>
<keyword evidence="3" id="KW-1185">Reference proteome</keyword>
<dbReference type="PROSITE" id="PS51819">
    <property type="entry name" value="VOC"/>
    <property type="match status" value="1"/>
</dbReference>
<proteinExistence type="predicted"/>
<keyword evidence="2" id="KW-0223">Dioxygenase</keyword>
<name>A0A1I1Z6B5_9BACL</name>
<protein>
    <submittedName>
        <fullName evidence="2">Catechol-2,3-dioxygenase</fullName>
    </submittedName>
</protein>
<dbReference type="GO" id="GO:0051213">
    <property type="term" value="F:dioxygenase activity"/>
    <property type="evidence" value="ECO:0007669"/>
    <property type="project" value="UniProtKB-KW"/>
</dbReference>
<dbReference type="InterPro" id="IPR029068">
    <property type="entry name" value="Glyas_Bleomycin-R_OHBP_Dase"/>
</dbReference>
<reference evidence="3" key="1">
    <citation type="submission" date="2016-10" db="EMBL/GenBank/DDBJ databases">
        <authorList>
            <person name="Varghese N."/>
            <person name="Submissions S."/>
        </authorList>
    </citation>
    <scope>NUCLEOTIDE SEQUENCE [LARGE SCALE GENOMIC DNA]</scope>
    <source>
        <strain evidence="3">CGMCC 1.10223</strain>
    </source>
</reference>
<evidence type="ECO:0000313" key="2">
    <source>
        <dbReference type="EMBL" id="SFE27281.1"/>
    </source>
</evidence>